<protein>
    <recommendedName>
        <fullName evidence="11">C3H1-type domain-containing protein</fullName>
    </recommendedName>
</protein>
<evidence type="ECO:0000256" key="5">
    <source>
        <dbReference type="ARBA" id="ARBA00022771"/>
    </source>
</evidence>
<evidence type="ECO:0000256" key="4">
    <source>
        <dbReference type="ARBA" id="ARBA00022737"/>
    </source>
</evidence>
<proteinExistence type="predicted"/>
<keyword evidence="6 9" id="KW-0862">Zinc</keyword>
<keyword evidence="8" id="KW-0539">Nucleus</keyword>
<dbReference type="PROSITE" id="PS50103">
    <property type="entry name" value="ZF_C3H1"/>
    <property type="match status" value="3"/>
</dbReference>
<keyword evidence="4" id="KW-0677">Repeat</keyword>
<feature type="domain" description="C3H1-type" evidence="11">
    <location>
        <begin position="98"/>
        <end position="120"/>
    </location>
</feature>
<feature type="zinc finger region" description="C3H1-type" evidence="9">
    <location>
        <begin position="67"/>
        <end position="94"/>
    </location>
</feature>
<dbReference type="Proteomes" id="UP000198341">
    <property type="component" value="Chromosome 3"/>
</dbReference>
<sequence length="218" mass="24832">MADLEFDFEDNLEQTDLKTQTLAPTLAPSDQLEPRAQKNYRQTVCRHWLRNLCMKGDKCGFLHQFDKERMPTCRYFAKYGECKEPDCPYKHSNDDVKECNMYKLGFCIHGPNCRYKHIRLPGPAPPPNEACLIGRPGHIHGVLPFAARQRQKQIQEEKERQLLIASGEQPREEPAQAIAAPLPPGPPPKKARTVDVNLALPEAQRVGAEPEQDFDFEA</sequence>
<evidence type="ECO:0000313" key="13">
    <source>
        <dbReference type="Proteomes" id="UP000198341"/>
    </source>
</evidence>
<dbReference type="AlphaFoldDB" id="K8ECV8"/>
<gene>
    <name evidence="12" type="ORF">Bathy03g00760</name>
</gene>
<feature type="region of interest" description="Disordered" evidence="10">
    <location>
        <begin position="164"/>
        <end position="192"/>
    </location>
</feature>
<dbReference type="EMBL" id="FO082276">
    <property type="protein sequence ID" value="CCO15882.1"/>
    <property type="molecule type" value="Genomic_DNA"/>
</dbReference>
<name>K8ECV8_9CHLO</name>
<dbReference type="RefSeq" id="XP_007514445.1">
    <property type="nucleotide sequence ID" value="XM_007514383.1"/>
</dbReference>
<evidence type="ECO:0000256" key="10">
    <source>
        <dbReference type="SAM" id="MobiDB-lite"/>
    </source>
</evidence>
<feature type="zinc finger region" description="C3H1-type" evidence="9">
    <location>
        <begin position="98"/>
        <end position="120"/>
    </location>
</feature>
<keyword evidence="7" id="KW-0694">RNA-binding</keyword>
<feature type="zinc finger region" description="C3H1-type" evidence="9">
    <location>
        <begin position="39"/>
        <end position="66"/>
    </location>
</feature>
<accession>K8ECV8</accession>
<dbReference type="OrthoDB" id="306690at2759"/>
<evidence type="ECO:0000313" key="12">
    <source>
        <dbReference type="EMBL" id="CCO15882.1"/>
    </source>
</evidence>
<evidence type="ECO:0000256" key="6">
    <source>
        <dbReference type="ARBA" id="ARBA00022833"/>
    </source>
</evidence>
<feature type="domain" description="C3H1-type" evidence="11">
    <location>
        <begin position="39"/>
        <end position="66"/>
    </location>
</feature>
<keyword evidence="3 9" id="KW-0479">Metal-binding</keyword>
<dbReference type="GO" id="GO:0005634">
    <property type="term" value="C:nucleus"/>
    <property type="evidence" value="ECO:0007669"/>
    <property type="project" value="UniProtKB-SubCell"/>
</dbReference>
<evidence type="ECO:0000259" key="11">
    <source>
        <dbReference type="PROSITE" id="PS50103"/>
    </source>
</evidence>
<evidence type="ECO:0000256" key="7">
    <source>
        <dbReference type="ARBA" id="ARBA00022884"/>
    </source>
</evidence>
<evidence type="ECO:0000256" key="3">
    <source>
        <dbReference type="ARBA" id="ARBA00022723"/>
    </source>
</evidence>
<dbReference type="SMART" id="SM00356">
    <property type="entry name" value="ZnF_C3H1"/>
    <property type="match status" value="3"/>
</dbReference>
<dbReference type="GO" id="GO:0008270">
    <property type="term" value="F:zinc ion binding"/>
    <property type="evidence" value="ECO:0007669"/>
    <property type="project" value="UniProtKB-KW"/>
</dbReference>
<dbReference type="Gene3D" id="4.10.1000.10">
    <property type="entry name" value="Zinc finger, CCCH-type"/>
    <property type="match status" value="1"/>
</dbReference>
<organism evidence="12 13">
    <name type="scientific">Bathycoccus prasinos</name>
    <dbReference type="NCBI Taxonomy" id="41875"/>
    <lineage>
        <taxon>Eukaryota</taxon>
        <taxon>Viridiplantae</taxon>
        <taxon>Chlorophyta</taxon>
        <taxon>Mamiellophyceae</taxon>
        <taxon>Mamiellales</taxon>
        <taxon>Bathycoccaceae</taxon>
        <taxon>Bathycoccus</taxon>
    </lineage>
</organism>
<dbReference type="PANTHER" id="PTHR23102:SF24">
    <property type="entry name" value="CLEAVAGE AND POLYADENYLATION SPECIFICITY FACTOR SUBUNIT 4"/>
    <property type="match status" value="1"/>
</dbReference>
<evidence type="ECO:0000256" key="2">
    <source>
        <dbReference type="ARBA" id="ARBA00022664"/>
    </source>
</evidence>
<keyword evidence="13" id="KW-1185">Reference proteome</keyword>
<dbReference type="PANTHER" id="PTHR23102">
    <property type="entry name" value="CLEAVAGE AND POLYADENYLATION SPECIFICITY FACTOR SUBUNIT 4-RELATED"/>
    <property type="match status" value="1"/>
</dbReference>
<keyword evidence="2" id="KW-0507">mRNA processing</keyword>
<dbReference type="FunFam" id="4.10.1000.10:FF:000017">
    <property type="entry name" value="Cleavage and polyadenylation specificity factor 30 kDa subunit"/>
    <property type="match status" value="1"/>
</dbReference>
<dbReference type="eggNOG" id="KOG1040">
    <property type="taxonomic scope" value="Eukaryota"/>
</dbReference>
<dbReference type="GO" id="GO:0003723">
    <property type="term" value="F:RNA binding"/>
    <property type="evidence" value="ECO:0007669"/>
    <property type="project" value="UniProtKB-KW"/>
</dbReference>
<dbReference type="KEGG" id="bpg:Bathy03g00760"/>
<comment type="subcellular location">
    <subcellularLocation>
        <location evidence="1">Nucleus</location>
    </subcellularLocation>
</comment>
<dbReference type="SUPFAM" id="SSF90229">
    <property type="entry name" value="CCCH zinc finger"/>
    <property type="match status" value="1"/>
</dbReference>
<keyword evidence="5 9" id="KW-0863">Zinc-finger</keyword>
<dbReference type="GeneID" id="19016614"/>
<evidence type="ECO:0000256" key="9">
    <source>
        <dbReference type="PROSITE-ProRule" id="PRU00723"/>
    </source>
</evidence>
<feature type="domain" description="C3H1-type" evidence="11">
    <location>
        <begin position="67"/>
        <end position="94"/>
    </location>
</feature>
<dbReference type="STRING" id="41875.K8ECV8"/>
<evidence type="ECO:0000256" key="1">
    <source>
        <dbReference type="ARBA" id="ARBA00004123"/>
    </source>
</evidence>
<evidence type="ECO:0000256" key="8">
    <source>
        <dbReference type="ARBA" id="ARBA00023242"/>
    </source>
</evidence>
<dbReference type="InterPro" id="IPR036855">
    <property type="entry name" value="Znf_CCCH_sf"/>
</dbReference>
<dbReference type="InterPro" id="IPR045348">
    <property type="entry name" value="CPSF4/Yth1"/>
</dbReference>
<dbReference type="InterPro" id="IPR000571">
    <property type="entry name" value="Znf_CCCH"/>
</dbReference>
<reference evidence="12 13" key="1">
    <citation type="submission" date="2011-10" db="EMBL/GenBank/DDBJ databases">
        <authorList>
            <person name="Genoscope - CEA"/>
        </authorList>
    </citation>
    <scope>NUCLEOTIDE SEQUENCE [LARGE SCALE GENOMIC DNA]</scope>
    <source>
        <strain evidence="12 13">RCC 1105</strain>
    </source>
</reference>
<dbReference type="GO" id="GO:0006397">
    <property type="term" value="P:mRNA processing"/>
    <property type="evidence" value="ECO:0007669"/>
    <property type="project" value="UniProtKB-KW"/>
</dbReference>